<organism evidence="3 4">
    <name type="scientific">Phlyctema vagabunda</name>
    <dbReference type="NCBI Taxonomy" id="108571"/>
    <lineage>
        <taxon>Eukaryota</taxon>
        <taxon>Fungi</taxon>
        <taxon>Dikarya</taxon>
        <taxon>Ascomycota</taxon>
        <taxon>Pezizomycotina</taxon>
        <taxon>Leotiomycetes</taxon>
        <taxon>Helotiales</taxon>
        <taxon>Dermateaceae</taxon>
        <taxon>Phlyctema</taxon>
    </lineage>
</organism>
<protein>
    <submittedName>
        <fullName evidence="3">Uncharacterized protein</fullName>
    </submittedName>
</protein>
<keyword evidence="2" id="KW-0812">Transmembrane</keyword>
<feature type="compositionally biased region" description="Low complexity" evidence="1">
    <location>
        <begin position="93"/>
        <end position="105"/>
    </location>
</feature>
<dbReference type="Proteomes" id="UP001629113">
    <property type="component" value="Unassembled WGS sequence"/>
</dbReference>
<evidence type="ECO:0000313" key="4">
    <source>
        <dbReference type="Proteomes" id="UP001629113"/>
    </source>
</evidence>
<keyword evidence="4" id="KW-1185">Reference proteome</keyword>
<feature type="region of interest" description="Disordered" evidence="1">
    <location>
        <begin position="81"/>
        <end position="117"/>
    </location>
</feature>
<comment type="caution">
    <text evidence="3">The sequence shown here is derived from an EMBL/GenBank/DDBJ whole genome shotgun (WGS) entry which is preliminary data.</text>
</comment>
<name>A0ABR4PRB7_9HELO</name>
<dbReference type="EMBL" id="JBFCZG010000002">
    <property type="protein sequence ID" value="KAL3425884.1"/>
    <property type="molecule type" value="Genomic_DNA"/>
</dbReference>
<feature type="transmembrane region" description="Helical" evidence="2">
    <location>
        <begin position="40"/>
        <end position="59"/>
    </location>
</feature>
<gene>
    <name evidence="3" type="ORF">PVAG01_02675</name>
</gene>
<proteinExistence type="predicted"/>
<keyword evidence="2" id="KW-0472">Membrane</keyword>
<keyword evidence="2" id="KW-1133">Transmembrane helix</keyword>
<evidence type="ECO:0000313" key="3">
    <source>
        <dbReference type="EMBL" id="KAL3425884.1"/>
    </source>
</evidence>
<reference evidence="3 4" key="1">
    <citation type="submission" date="2024-06" db="EMBL/GenBank/DDBJ databases">
        <title>Complete genome of Phlyctema vagabunda strain 19-DSS-EL-015.</title>
        <authorList>
            <person name="Fiorenzani C."/>
        </authorList>
    </citation>
    <scope>NUCLEOTIDE SEQUENCE [LARGE SCALE GENOMIC DNA]</scope>
    <source>
        <strain evidence="3 4">19-DSS-EL-015</strain>
    </source>
</reference>
<accession>A0ABR4PRB7</accession>
<evidence type="ECO:0000256" key="1">
    <source>
        <dbReference type="SAM" id="MobiDB-lite"/>
    </source>
</evidence>
<evidence type="ECO:0000256" key="2">
    <source>
        <dbReference type="SAM" id="Phobius"/>
    </source>
</evidence>
<sequence length="172" mass="19458">MAPTKTDPPPNFPNVSQYNYPAIQYRQQPAQQDARHLGDLAGVACILTILIVAVLFVAATKRLWRAAVIWIWQRGRGRQMQRGRDSSSCFSPQQQQQQQQQQHTSRGGGGGGGDPRVSVKTAREVMRDRWPGRLEISRARDNDGMRDPSAFWMYRTPQTWVPQSGEVRTVVV</sequence>